<feature type="transmembrane region" description="Helical" evidence="6">
    <location>
        <begin position="246"/>
        <end position="267"/>
    </location>
</feature>
<sequence>MLVNRTLRWVLVSRLFGELYFYSTTLVAFQTDRGLTLNQVFLLESVMMAALWIFDIPSSLLADKLGHKRVLQLGRLSALLGFVLFSVSHGLWMFVAAEVLAGIAMACTTGTESTLVYGSLPTGTREASANRAFALLSTASSAGMFLGMFTGSFIGDRSPEAAVYATLAPMALSLLAVWRVPAPGRPPTGRPEHVTQAAVLLRSAVRTVREQPRLAALSLFQASAFTVANSIFWYNQLYFAEAGIPVFWFGPLMAGAIAVQFGLLLVLPFFARRFGAGWALALSCLVPGVCFLGLAWTSAAVGAILLIAGIVAFLAWSRPLVEGELNRNIADGARATTLSALGLVGALGAIALNPVVGWIGELGLSITGITLGVLLLLLGLVAPPLLRTRPSRREVPAGVPGSEAREATPDAASPGM</sequence>
<dbReference type="InterPro" id="IPR020846">
    <property type="entry name" value="MFS_dom"/>
</dbReference>
<dbReference type="PANTHER" id="PTHR23530">
    <property type="entry name" value="TRANSPORT PROTEIN-RELATED"/>
    <property type="match status" value="1"/>
</dbReference>
<evidence type="ECO:0000256" key="3">
    <source>
        <dbReference type="ARBA" id="ARBA00022989"/>
    </source>
</evidence>
<dbReference type="EMBL" id="LJGU01000127">
    <property type="protein sequence ID" value="OEV02583.1"/>
    <property type="molecule type" value="Genomic_DNA"/>
</dbReference>
<dbReference type="PANTHER" id="PTHR23530:SF1">
    <property type="entry name" value="PERMEASE, MAJOR FACILITATOR SUPERFAMILY-RELATED"/>
    <property type="match status" value="1"/>
</dbReference>
<evidence type="ECO:0000256" key="2">
    <source>
        <dbReference type="ARBA" id="ARBA00022692"/>
    </source>
</evidence>
<evidence type="ECO:0000256" key="6">
    <source>
        <dbReference type="SAM" id="Phobius"/>
    </source>
</evidence>
<dbReference type="Proteomes" id="UP000176101">
    <property type="component" value="Unassembled WGS sequence"/>
</dbReference>
<evidence type="ECO:0000313" key="9">
    <source>
        <dbReference type="Proteomes" id="UP000176101"/>
    </source>
</evidence>
<feature type="transmembrane region" description="Helical" evidence="6">
    <location>
        <begin position="274"/>
        <end position="294"/>
    </location>
</feature>
<protein>
    <recommendedName>
        <fullName evidence="7">Major facilitator superfamily (MFS) profile domain-containing protein</fullName>
    </recommendedName>
</protein>
<evidence type="ECO:0000256" key="1">
    <source>
        <dbReference type="ARBA" id="ARBA00004651"/>
    </source>
</evidence>
<keyword evidence="4 6" id="KW-0472">Membrane</keyword>
<dbReference type="InterPro" id="IPR053160">
    <property type="entry name" value="MFS_DHA3_Transporter"/>
</dbReference>
<dbReference type="Pfam" id="PF07690">
    <property type="entry name" value="MFS_1"/>
    <property type="match status" value="1"/>
</dbReference>
<feature type="transmembrane region" description="Helical" evidence="6">
    <location>
        <begin position="132"/>
        <end position="155"/>
    </location>
</feature>
<feature type="transmembrane region" description="Helical" evidence="6">
    <location>
        <begin position="73"/>
        <end position="94"/>
    </location>
</feature>
<feature type="transmembrane region" description="Helical" evidence="6">
    <location>
        <begin position="41"/>
        <end position="61"/>
    </location>
</feature>
<proteinExistence type="predicted"/>
<gene>
    <name evidence="8" type="ORF">AN216_13720</name>
</gene>
<keyword evidence="9" id="KW-1185">Reference proteome</keyword>
<feature type="transmembrane region" description="Helical" evidence="6">
    <location>
        <begin position="7"/>
        <end position="29"/>
    </location>
</feature>
<feature type="transmembrane region" description="Helical" evidence="6">
    <location>
        <begin position="100"/>
        <end position="120"/>
    </location>
</feature>
<evidence type="ECO:0000256" key="4">
    <source>
        <dbReference type="ARBA" id="ARBA00023136"/>
    </source>
</evidence>
<name>A0A1E7KFE5_9ACTN</name>
<feature type="transmembrane region" description="Helical" evidence="6">
    <location>
        <begin position="161"/>
        <end position="180"/>
    </location>
</feature>
<dbReference type="GO" id="GO:0022857">
    <property type="term" value="F:transmembrane transporter activity"/>
    <property type="evidence" value="ECO:0007669"/>
    <property type="project" value="InterPro"/>
</dbReference>
<evidence type="ECO:0000259" key="7">
    <source>
        <dbReference type="PROSITE" id="PS50850"/>
    </source>
</evidence>
<feature type="transmembrane region" description="Helical" evidence="6">
    <location>
        <begin position="366"/>
        <end position="386"/>
    </location>
</feature>
<keyword evidence="3 6" id="KW-1133">Transmembrane helix</keyword>
<feature type="transmembrane region" description="Helical" evidence="6">
    <location>
        <begin position="214"/>
        <end position="234"/>
    </location>
</feature>
<accession>A0A1E7KFE5</accession>
<feature type="transmembrane region" description="Helical" evidence="6">
    <location>
        <begin position="338"/>
        <end position="360"/>
    </location>
</feature>
<comment type="subcellular location">
    <subcellularLocation>
        <location evidence="1">Cell membrane</location>
        <topology evidence="1">Multi-pass membrane protein</topology>
    </subcellularLocation>
</comment>
<dbReference type="PROSITE" id="PS50850">
    <property type="entry name" value="MFS"/>
    <property type="match status" value="1"/>
</dbReference>
<dbReference type="Gene3D" id="1.20.1250.20">
    <property type="entry name" value="MFS general substrate transporter like domains"/>
    <property type="match status" value="1"/>
</dbReference>
<dbReference type="InterPro" id="IPR036259">
    <property type="entry name" value="MFS_trans_sf"/>
</dbReference>
<keyword evidence="2 6" id="KW-0812">Transmembrane</keyword>
<evidence type="ECO:0000256" key="5">
    <source>
        <dbReference type="SAM" id="MobiDB-lite"/>
    </source>
</evidence>
<dbReference type="SUPFAM" id="SSF103473">
    <property type="entry name" value="MFS general substrate transporter"/>
    <property type="match status" value="1"/>
</dbReference>
<feature type="region of interest" description="Disordered" evidence="5">
    <location>
        <begin position="392"/>
        <end position="416"/>
    </location>
</feature>
<dbReference type="STRING" id="1075402.AN216_13720"/>
<comment type="caution">
    <text evidence="8">The sequence shown here is derived from an EMBL/GenBank/DDBJ whole genome shotgun (WGS) entry which is preliminary data.</text>
</comment>
<dbReference type="GO" id="GO:0005886">
    <property type="term" value="C:plasma membrane"/>
    <property type="evidence" value="ECO:0007669"/>
    <property type="project" value="UniProtKB-SubCell"/>
</dbReference>
<evidence type="ECO:0000313" key="8">
    <source>
        <dbReference type="EMBL" id="OEV02583.1"/>
    </source>
</evidence>
<feature type="transmembrane region" description="Helical" evidence="6">
    <location>
        <begin position="300"/>
        <end position="317"/>
    </location>
</feature>
<organism evidence="8 9">
    <name type="scientific">Streptomyces oceani</name>
    <dbReference type="NCBI Taxonomy" id="1075402"/>
    <lineage>
        <taxon>Bacteria</taxon>
        <taxon>Bacillati</taxon>
        <taxon>Actinomycetota</taxon>
        <taxon>Actinomycetes</taxon>
        <taxon>Kitasatosporales</taxon>
        <taxon>Streptomycetaceae</taxon>
        <taxon>Streptomyces</taxon>
    </lineage>
</organism>
<feature type="domain" description="Major facilitator superfamily (MFS) profile" evidence="7">
    <location>
        <begin position="1"/>
        <end position="390"/>
    </location>
</feature>
<dbReference type="AlphaFoldDB" id="A0A1E7KFE5"/>
<dbReference type="InterPro" id="IPR011701">
    <property type="entry name" value="MFS"/>
</dbReference>
<reference evidence="8 9" key="1">
    <citation type="journal article" date="2016" name="Front. Microbiol.">
        <title>Comparative Genomics Analysis of Streptomyces Species Reveals Their Adaptation to the Marine Environment and Their Diversity at the Genomic Level.</title>
        <authorList>
            <person name="Tian X."/>
            <person name="Zhang Z."/>
            <person name="Yang T."/>
            <person name="Chen M."/>
            <person name="Li J."/>
            <person name="Chen F."/>
            <person name="Yang J."/>
            <person name="Li W."/>
            <person name="Zhang B."/>
            <person name="Zhang Z."/>
            <person name="Wu J."/>
            <person name="Zhang C."/>
            <person name="Long L."/>
            <person name="Xiao J."/>
        </authorList>
    </citation>
    <scope>NUCLEOTIDE SEQUENCE [LARGE SCALE GENOMIC DNA]</scope>
    <source>
        <strain evidence="8 9">SCSIO 02100</strain>
    </source>
</reference>